<comment type="caution">
    <text evidence="4">The sequence shown here is derived from an EMBL/GenBank/DDBJ whole genome shotgun (WGS) entry which is preliminary data.</text>
</comment>
<dbReference type="Gene3D" id="3.40.109.10">
    <property type="entry name" value="NADH Oxidase"/>
    <property type="match status" value="1"/>
</dbReference>
<dbReference type="InterPro" id="IPR029479">
    <property type="entry name" value="Nitroreductase"/>
</dbReference>
<feature type="domain" description="Nitroreductase" evidence="3">
    <location>
        <begin position="25"/>
        <end position="80"/>
    </location>
</feature>
<dbReference type="PANTHER" id="PTHR43673">
    <property type="entry name" value="NAD(P)H NITROREDUCTASE YDGI-RELATED"/>
    <property type="match status" value="1"/>
</dbReference>
<name>A0A495JMG2_9ACTN</name>
<protein>
    <submittedName>
        <fullName evidence="4">Nitroreductase</fullName>
    </submittedName>
</protein>
<gene>
    <name evidence="4" type="ORF">BDK92_3876</name>
</gene>
<dbReference type="Proteomes" id="UP000277671">
    <property type="component" value="Unassembled WGS sequence"/>
</dbReference>
<accession>A0A495JMG2</accession>
<sequence>MTPANRQIARYGTLGHMVELSPLLAARWSPHAFDSSATLTDAEVLSLLEAARWAPSAGNSQPWRFILGQRDDETYKRILTNVGPANQRWAGNASLLLLAAHTTTVPTGCPPSQAAYDLGQAVAHITIQATALHLHAHQLAGVDLAGLRIDLDLPVDVRPHAVVAIGRLGDPLSLPDDLRRWETGLRQRRPLADLLLN</sequence>
<keyword evidence="5" id="KW-1185">Reference proteome</keyword>
<dbReference type="AlphaFoldDB" id="A0A495JMG2"/>
<evidence type="ECO:0000313" key="5">
    <source>
        <dbReference type="Proteomes" id="UP000277671"/>
    </source>
</evidence>
<dbReference type="SUPFAM" id="SSF55469">
    <property type="entry name" value="FMN-dependent nitroreductase-like"/>
    <property type="match status" value="1"/>
</dbReference>
<keyword evidence="2" id="KW-0560">Oxidoreductase</keyword>
<evidence type="ECO:0000256" key="2">
    <source>
        <dbReference type="ARBA" id="ARBA00023002"/>
    </source>
</evidence>
<proteinExistence type="inferred from homology"/>
<dbReference type="InterPro" id="IPR000415">
    <property type="entry name" value="Nitroreductase-like"/>
</dbReference>
<reference evidence="4 5" key="1">
    <citation type="submission" date="2018-10" db="EMBL/GenBank/DDBJ databases">
        <title>Sequencing the genomes of 1000 actinobacteria strains.</title>
        <authorList>
            <person name="Klenk H.-P."/>
        </authorList>
    </citation>
    <scope>NUCLEOTIDE SEQUENCE [LARGE SCALE GENOMIC DNA]</scope>
    <source>
        <strain evidence="4 5">DSM 45175</strain>
    </source>
</reference>
<dbReference type="GO" id="GO:0016491">
    <property type="term" value="F:oxidoreductase activity"/>
    <property type="evidence" value="ECO:0007669"/>
    <property type="project" value="UniProtKB-KW"/>
</dbReference>
<dbReference type="CDD" id="cd02138">
    <property type="entry name" value="TdsD-like"/>
    <property type="match status" value="1"/>
</dbReference>
<comment type="similarity">
    <text evidence="1">Belongs to the nitroreductase family.</text>
</comment>
<dbReference type="PANTHER" id="PTHR43673:SF10">
    <property type="entry name" value="NADH DEHYDROGENASE_NAD(P)H NITROREDUCTASE XCC3605-RELATED"/>
    <property type="match status" value="1"/>
</dbReference>
<dbReference type="Pfam" id="PF00881">
    <property type="entry name" value="Nitroreductase"/>
    <property type="match status" value="1"/>
</dbReference>
<evidence type="ECO:0000256" key="1">
    <source>
        <dbReference type="ARBA" id="ARBA00007118"/>
    </source>
</evidence>
<organism evidence="4 5">
    <name type="scientific">Micromonospora pisi</name>
    <dbReference type="NCBI Taxonomy" id="589240"/>
    <lineage>
        <taxon>Bacteria</taxon>
        <taxon>Bacillati</taxon>
        <taxon>Actinomycetota</taxon>
        <taxon>Actinomycetes</taxon>
        <taxon>Micromonosporales</taxon>
        <taxon>Micromonosporaceae</taxon>
        <taxon>Micromonospora</taxon>
    </lineage>
</organism>
<evidence type="ECO:0000313" key="4">
    <source>
        <dbReference type="EMBL" id="RKR89522.1"/>
    </source>
</evidence>
<dbReference type="EMBL" id="RBKT01000001">
    <property type="protein sequence ID" value="RKR89522.1"/>
    <property type="molecule type" value="Genomic_DNA"/>
</dbReference>
<evidence type="ECO:0000259" key="3">
    <source>
        <dbReference type="Pfam" id="PF00881"/>
    </source>
</evidence>